<dbReference type="Gene3D" id="2.30.30.40">
    <property type="entry name" value="SH3 Domains"/>
    <property type="match status" value="1"/>
</dbReference>
<dbReference type="Pfam" id="PF01627">
    <property type="entry name" value="Hpt"/>
    <property type="match status" value="1"/>
</dbReference>
<evidence type="ECO:0000256" key="8">
    <source>
        <dbReference type="ARBA" id="ARBA00022777"/>
    </source>
</evidence>
<dbReference type="Gene3D" id="1.20.120.160">
    <property type="entry name" value="HPT domain"/>
    <property type="match status" value="1"/>
</dbReference>
<feature type="modified residue" description="Phosphohistidine" evidence="11">
    <location>
        <position position="46"/>
    </location>
</feature>
<dbReference type="SUPFAM" id="SSF55052">
    <property type="entry name" value="CheY-binding domain of CheA"/>
    <property type="match status" value="1"/>
</dbReference>
<evidence type="ECO:0000256" key="11">
    <source>
        <dbReference type="PROSITE-ProRule" id="PRU00110"/>
    </source>
</evidence>
<dbReference type="InterPro" id="IPR003594">
    <property type="entry name" value="HATPase_dom"/>
</dbReference>
<dbReference type="eggNOG" id="COG0643">
    <property type="taxonomic scope" value="Bacteria"/>
</dbReference>
<accession>F7NL66</accession>
<evidence type="ECO:0000259" key="12">
    <source>
        <dbReference type="PROSITE" id="PS50109"/>
    </source>
</evidence>
<dbReference type="Pfam" id="PF01584">
    <property type="entry name" value="CheW"/>
    <property type="match status" value="1"/>
</dbReference>
<dbReference type="GO" id="GO:0005524">
    <property type="term" value="F:ATP binding"/>
    <property type="evidence" value="ECO:0007669"/>
    <property type="project" value="UniProtKB-KW"/>
</dbReference>
<evidence type="ECO:0000256" key="5">
    <source>
        <dbReference type="ARBA" id="ARBA00022553"/>
    </source>
</evidence>
<evidence type="ECO:0000256" key="1">
    <source>
        <dbReference type="ARBA" id="ARBA00000085"/>
    </source>
</evidence>
<gene>
    <name evidence="15" type="ORF">ALO_14192</name>
</gene>
<evidence type="ECO:0000256" key="9">
    <source>
        <dbReference type="ARBA" id="ARBA00022840"/>
    </source>
</evidence>
<dbReference type="InterPro" id="IPR005467">
    <property type="entry name" value="His_kinase_dom"/>
</dbReference>
<dbReference type="Pfam" id="PF02895">
    <property type="entry name" value="H-kinase_dim"/>
    <property type="match status" value="1"/>
</dbReference>
<dbReference type="InterPro" id="IPR036061">
    <property type="entry name" value="CheW-like_dom_sf"/>
</dbReference>
<dbReference type="InterPro" id="IPR004358">
    <property type="entry name" value="Sig_transdc_His_kin-like_C"/>
</dbReference>
<dbReference type="InterPro" id="IPR037052">
    <property type="entry name" value="CheA-like_P2_sf"/>
</dbReference>
<dbReference type="SMART" id="SM00387">
    <property type="entry name" value="HATPase_c"/>
    <property type="match status" value="1"/>
</dbReference>
<feature type="domain" description="HPt" evidence="14">
    <location>
        <begin position="1"/>
        <end position="103"/>
    </location>
</feature>
<dbReference type="InterPro" id="IPR036890">
    <property type="entry name" value="HATPase_C_sf"/>
</dbReference>
<keyword evidence="9" id="KW-0067">ATP-binding</keyword>
<dbReference type="Gene3D" id="1.10.287.560">
    <property type="entry name" value="Histidine kinase CheA-like, homodimeric domain"/>
    <property type="match status" value="1"/>
</dbReference>
<dbReference type="FunFam" id="3.30.565.10:FF:000016">
    <property type="entry name" value="Chemotaxis protein CheA, putative"/>
    <property type="match status" value="1"/>
</dbReference>
<dbReference type="InterPro" id="IPR002545">
    <property type="entry name" value="CheW-lke_dom"/>
</dbReference>
<reference evidence="15 16" key="1">
    <citation type="journal article" date="2011" name="EMBO J.">
        <title>Structural diversity of bacterial flagellar motors.</title>
        <authorList>
            <person name="Chen S."/>
            <person name="Beeby M."/>
            <person name="Murphy G.E."/>
            <person name="Leadbetter J.R."/>
            <person name="Hendrixson D.R."/>
            <person name="Briegel A."/>
            <person name="Li Z."/>
            <person name="Shi J."/>
            <person name="Tocheva E.I."/>
            <person name="Muller A."/>
            <person name="Dobro M.J."/>
            <person name="Jensen G.J."/>
        </authorList>
    </citation>
    <scope>NUCLEOTIDE SEQUENCE [LARGE SCALE GENOMIC DNA]</scope>
    <source>
        <strain evidence="15 16">DSM 6540</strain>
    </source>
</reference>
<dbReference type="PROSITE" id="PS50894">
    <property type="entry name" value="HPT"/>
    <property type="match status" value="1"/>
</dbReference>
<evidence type="ECO:0000256" key="6">
    <source>
        <dbReference type="ARBA" id="ARBA00022679"/>
    </source>
</evidence>
<dbReference type="InterPro" id="IPR051315">
    <property type="entry name" value="Bact_Chemotaxis_CheA"/>
</dbReference>
<dbReference type="EC" id="2.7.13.3" evidence="2"/>
<keyword evidence="7" id="KW-0547">Nucleotide-binding</keyword>
<dbReference type="EMBL" id="AFGF01000126">
    <property type="protein sequence ID" value="EGO63171.1"/>
    <property type="molecule type" value="Genomic_DNA"/>
</dbReference>
<dbReference type="Gene3D" id="3.30.565.10">
    <property type="entry name" value="Histidine kinase-like ATPase, C-terminal domain"/>
    <property type="match status" value="1"/>
</dbReference>
<dbReference type="InterPro" id="IPR036641">
    <property type="entry name" value="HPT_dom_sf"/>
</dbReference>
<dbReference type="SUPFAM" id="SSF47226">
    <property type="entry name" value="Histidine-containing phosphotransfer domain, HPT domain"/>
    <property type="match status" value="1"/>
</dbReference>
<dbReference type="SMART" id="SM00260">
    <property type="entry name" value="CheW"/>
    <property type="match status" value="1"/>
</dbReference>
<evidence type="ECO:0000256" key="2">
    <source>
        <dbReference type="ARBA" id="ARBA00012438"/>
    </source>
</evidence>
<keyword evidence="8 15" id="KW-0418">Kinase</keyword>
<dbReference type="InterPro" id="IPR004105">
    <property type="entry name" value="CheA-like_dim"/>
</dbReference>
<dbReference type="CDD" id="cd00088">
    <property type="entry name" value="HPT"/>
    <property type="match status" value="1"/>
</dbReference>
<dbReference type="CDD" id="cd16916">
    <property type="entry name" value="HATPase_CheA-like"/>
    <property type="match status" value="1"/>
</dbReference>
<dbReference type="SMART" id="SM00073">
    <property type="entry name" value="HPT"/>
    <property type="match status" value="1"/>
</dbReference>
<dbReference type="GO" id="GO:0006935">
    <property type="term" value="P:chemotaxis"/>
    <property type="evidence" value="ECO:0007669"/>
    <property type="project" value="UniProtKB-KW"/>
</dbReference>
<name>F7NL66_9FIRM</name>
<evidence type="ECO:0000256" key="10">
    <source>
        <dbReference type="ARBA" id="ARBA00023012"/>
    </source>
</evidence>
<dbReference type="Pfam" id="PF07194">
    <property type="entry name" value="P2"/>
    <property type="match status" value="1"/>
</dbReference>
<protein>
    <recommendedName>
        <fullName evidence="3">Chemotaxis protein CheA</fullName>
        <ecNumber evidence="2">2.7.13.3</ecNumber>
    </recommendedName>
</protein>
<comment type="caution">
    <text evidence="15">The sequence shown here is derived from an EMBL/GenBank/DDBJ whole genome shotgun (WGS) entry which is preliminary data.</text>
</comment>
<dbReference type="SUPFAM" id="SSF55874">
    <property type="entry name" value="ATPase domain of HSP90 chaperone/DNA topoisomerase II/histidine kinase"/>
    <property type="match status" value="1"/>
</dbReference>
<dbReference type="InterPro" id="IPR035891">
    <property type="entry name" value="CheY-binding_CheA"/>
</dbReference>
<keyword evidence="6" id="KW-0808">Transferase</keyword>
<dbReference type="InterPro" id="IPR010808">
    <property type="entry name" value="CheA_P2-bd"/>
</dbReference>
<keyword evidence="5 11" id="KW-0597">Phosphoprotein</keyword>
<dbReference type="GO" id="GO:0000155">
    <property type="term" value="F:phosphorelay sensor kinase activity"/>
    <property type="evidence" value="ECO:0007669"/>
    <property type="project" value="InterPro"/>
</dbReference>
<dbReference type="CDD" id="cd00731">
    <property type="entry name" value="CheA_reg"/>
    <property type="match status" value="1"/>
</dbReference>
<dbReference type="RefSeq" id="WP_004573411.1">
    <property type="nucleotide sequence ID" value="NZ_AFGF01000126.1"/>
</dbReference>
<dbReference type="InterPro" id="IPR037006">
    <property type="entry name" value="CheA-like_homodim_sf"/>
</dbReference>
<evidence type="ECO:0000256" key="4">
    <source>
        <dbReference type="ARBA" id="ARBA00022500"/>
    </source>
</evidence>
<dbReference type="InterPro" id="IPR036097">
    <property type="entry name" value="HisK_dim/P_sf"/>
</dbReference>
<evidence type="ECO:0000259" key="13">
    <source>
        <dbReference type="PROSITE" id="PS50851"/>
    </source>
</evidence>
<evidence type="ECO:0000256" key="3">
    <source>
        <dbReference type="ARBA" id="ARBA00021495"/>
    </source>
</evidence>
<dbReference type="PROSITE" id="PS50109">
    <property type="entry name" value="HIS_KIN"/>
    <property type="match status" value="1"/>
</dbReference>
<dbReference type="SUPFAM" id="SSF50341">
    <property type="entry name" value="CheW-like"/>
    <property type="match status" value="1"/>
</dbReference>
<proteinExistence type="predicted"/>
<evidence type="ECO:0000313" key="15">
    <source>
        <dbReference type="EMBL" id="EGO63171.1"/>
    </source>
</evidence>
<dbReference type="PANTHER" id="PTHR43395:SF1">
    <property type="entry name" value="CHEMOTAXIS PROTEIN CHEA"/>
    <property type="match status" value="1"/>
</dbReference>
<dbReference type="GO" id="GO:0005737">
    <property type="term" value="C:cytoplasm"/>
    <property type="evidence" value="ECO:0007669"/>
    <property type="project" value="InterPro"/>
</dbReference>
<keyword evidence="4" id="KW-0145">Chemotaxis</keyword>
<feature type="domain" description="CheW-like" evidence="13">
    <location>
        <begin position="550"/>
        <end position="681"/>
    </location>
</feature>
<dbReference type="Gene3D" id="3.30.70.1110">
    <property type="entry name" value="Histidine kinase CheA-like, P2 response regulator-binding domain"/>
    <property type="match status" value="1"/>
</dbReference>
<dbReference type="PROSITE" id="PS50851">
    <property type="entry name" value="CHEW"/>
    <property type="match status" value="1"/>
</dbReference>
<dbReference type="Pfam" id="PF02518">
    <property type="entry name" value="HATPase_c"/>
    <property type="match status" value="1"/>
</dbReference>
<dbReference type="Proteomes" id="UP000003240">
    <property type="component" value="Unassembled WGS sequence"/>
</dbReference>
<dbReference type="OrthoDB" id="9803176at2"/>
<feature type="domain" description="Histidine kinase" evidence="12">
    <location>
        <begin position="335"/>
        <end position="548"/>
    </location>
</feature>
<dbReference type="InterPro" id="IPR008207">
    <property type="entry name" value="Sig_transdc_His_kin_Hpt_dom"/>
</dbReference>
<evidence type="ECO:0000313" key="16">
    <source>
        <dbReference type="Proteomes" id="UP000003240"/>
    </source>
</evidence>
<keyword evidence="16" id="KW-1185">Reference proteome</keyword>
<keyword evidence="10" id="KW-0902">Two-component regulatory system</keyword>
<evidence type="ECO:0000256" key="7">
    <source>
        <dbReference type="ARBA" id="ARBA00022741"/>
    </source>
</evidence>
<dbReference type="STRING" id="1009370.ALO_14192"/>
<dbReference type="PRINTS" id="PR00344">
    <property type="entry name" value="BCTRLSENSOR"/>
</dbReference>
<dbReference type="SMART" id="SM01231">
    <property type="entry name" value="H-kinase_dim"/>
    <property type="match status" value="1"/>
</dbReference>
<dbReference type="PANTHER" id="PTHR43395">
    <property type="entry name" value="SENSOR HISTIDINE KINASE CHEA"/>
    <property type="match status" value="1"/>
</dbReference>
<organism evidence="15 16">
    <name type="scientific">Acetonema longum DSM 6540</name>
    <dbReference type="NCBI Taxonomy" id="1009370"/>
    <lineage>
        <taxon>Bacteria</taxon>
        <taxon>Bacillati</taxon>
        <taxon>Bacillota</taxon>
        <taxon>Negativicutes</taxon>
        <taxon>Acetonemataceae</taxon>
        <taxon>Acetonema</taxon>
    </lineage>
</organism>
<dbReference type="AlphaFoldDB" id="F7NL66"/>
<sequence>MDMNQYTGMFLEESREHLQNMNRCLLDLENDPANLSVLDEIFRSAHTIKGMSATMGFTSIAELTHEMENVLDLLRKAELKADHHIVDILFKCVDTLEQLVESVASQTDPSSISTKSLVQQLTGLVKHGESAPALSTQSGPDMLVYPVAESGKPSSNLILNDTEAKVIRSANHSGIRAFEVTVALREGCLLKSARAYMVMRALEELGDVIKSVPSTEDLEKENFELSFALLLVSDAEPEKIEQAVNSVSEIEKVTVFSYILPEKDTPANTVAANSVVEPVQSEKTEKAVHNNAVDHKMKGGQSVRVDIEKLDNLLNLVGELVINKTRLEQIGLTHKLTDLVETIEQMDRVTTDLQAVVMKVRMVPVGQVFNRFPRMVRDLSHELGKEVNLIIQGEETELDRTVIDEIGDPLVHLLRNAIDHGVENPAIRRAKGKNPTGEVRLIARHEGNNVIIMVEDDGQGINPDIVKQKAVEKGLISPAEAEKMDAGEAVRLVFLPGFSTAAAVTDISGRGVGMDAVKTKIESLGGMVDVETKLNEGSRFKIRLPLTLAIIQALLISVCDEIYAIPLGSIDSTINITPHDIKTVQNQEVILLRGQIIPIVRLTKALNIPSAGQQEQEELFVVIVHMGDHRAGIIVDTLIGQQEIVIKSLGKLLAGIKVVAGATILGNGQVALILDVGSLMQ</sequence>
<evidence type="ECO:0000259" key="14">
    <source>
        <dbReference type="PROSITE" id="PS50894"/>
    </source>
</evidence>
<dbReference type="SUPFAM" id="SSF47384">
    <property type="entry name" value="Homodimeric domain of signal transducing histidine kinase"/>
    <property type="match status" value="1"/>
</dbReference>
<comment type="catalytic activity">
    <reaction evidence="1">
        <text>ATP + protein L-histidine = ADP + protein N-phospho-L-histidine.</text>
        <dbReference type="EC" id="2.7.13.3"/>
    </reaction>
</comment>